<name>A0A1G5AN36_9GAMM</name>
<organism evidence="5 6">
    <name type="scientific">Thiohalorhabdus denitrificans</name>
    <dbReference type="NCBI Taxonomy" id="381306"/>
    <lineage>
        <taxon>Bacteria</taxon>
        <taxon>Pseudomonadati</taxon>
        <taxon>Pseudomonadota</taxon>
        <taxon>Gammaproteobacteria</taxon>
        <taxon>Thiohalorhabdales</taxon>
        <taxon>Thiohalorhabdaceae</taxon>
        <taxon>Thiohalorhabdus</taxon>
    </lineage>
</organism>
<evidence type="ECO:0000256" key="1">
    <source>
        <dbReference type="ARBA" id="ARBA00009481"/>
    </source>
</evidence>
<dbReference type="AlphaFoldDB" id="A0A1G5AN36"/>
<evidence type="ECO:0000313" key="5">
    <source>
        <dbReference type="EMBL" id="SCX79296.1"/>
    </source>
</evidence>
<keyword evidence="3 5" id="KW-0808">Transferase</keyword>
<dbReference type="GO" id="GO:0016757">
    <property type="term" value="F:glycosyltransferase activity"/>
    <property type="evidence" value="ECO:0007669"/>
    <property type="project" value="UniProtKB-KW"/>
</dbReference>
<dbReference type="Pfam" id="PF13692">
    <property type="entry name" value="Glyco_trans_1_4"/>
    <property type="match status" value="1"/>
</dbReference>
<dbReference type="CDD" id="cd03801">
    <property type="entry name" value="GT4_PimA-like"/>
    <property type="match status" value="1"/>
</dbReference>
<gene>
    <name evidence="5" type="ORF">SAMN05661077_0458</name>
</gene>
<evidence type="ECO:0000313" key="6">
    <source>
        <dbReference type="Proteomes" id="UP000183104"/>
    </source>
</evidence>
<dbReference type="PANTHER" id="PTHR12526:SF640">
    <property type="entry name" value="COLANIC ACID BIOSYNTHESIS GLYCOSYLTRANSFERASE WCAL-RELATED"/>
    <property type="match status" value="1"/>
</dbReference>
<feature type="domain" description="Glycosyltransferase subfamily 4-like N-terminal" evidence="4">
    <location>
        <begin position="41"/>
        <end position="168"/>
    </location>
</feature>
<evidence type="ECO:0000256" key="3">
    <source>
        <dbReference type="ARBA" id="ARBA00022679"/>
    </source>
</evidence>
<dbReference type="PANTHER" id="PTHR12526">
    <property type="entry name" value="GLYCOSYLTRANSFERASE"/>
    <property type="match status" value="1"/>
</dbReference>
<evidence type="ECO:0000256" key="2">
    <source>
        <dbReference type="ARBA" id="ARBA00022676"/>
    </source>
</evidence>
<dbReference type="EMBL" id="FMUN01000001">
    <property type="protein sequence ID" value="SCX79296.1"/>
    <property type="molecule type" value="Genomic_DNA"/>
</dbReference>
<sequence length="378" mass="41085">MEPLSSPSPAPGTRVLFIRPGNGNSRQLFAMDHYARAAQFAGMGVGILGPVPDHPEADRLTALGSFPSFRPSSPWSLVTRLRAFHAAVRDFQPDLVHVRSHLGGGLLPGLRRLLSPRTKMILDIRTMAPNTHKHRLARALRSVNGKGYDHVFALNQPILDAYIGSGVETSLLPLGFDDGLFRPGMDNVQYEPGCRLRCIYYGSMNGVRGLETLLQGLVRALQAGVDLEANLVGEGDDKQRLVSLVPPAYADRIRFHPFSGQQALAATLREHHLGLAYVPQQPVFDPNLPLKTVEMLASGLPVLATRTRGNRQVVQEGVGGIFVEDDPQVICEGLIQAARGAGAMAAQPHERASTVRDYAWSGLAKAYLFPIYAALLND</sequence>
<reference evidence="6" key="1">
    <citation type="submission" date="2016-10" db="EMBL/GenBank/DDBJ databases">
        <authorList>
            <person name="Varghese N."/>
        </authorList>
    </citation>
    <scope>NUCLEOTIDE SEQUENCE [LARGE SCALE GENOMIC DNA]</scope>
    <source>
        <strain evidence="6">HL 19</strain>
    </source>
</reference>
<evidence type="ECO:0000259" key="4">
    <source>
        <dbReference type="Pfam" id="PF13579"/>
    </source>
</evidence>
<comment type="similarity">
    <text evidence="1">Belongs to the glycosyltransferase group 1 family. Glycosyltransferase 4 subfamily.</text>
</comment>
<keyword evidence="6" id="KW-1185">Reference proteome</keyword>
<dbReference type="Gene3D" id="3.40.50.2000">
    <property type="entry name" value="Glycogen Phosphorylase B"/>
    <property type="match status" value="2"/>
</dbReference>
<keyword evidence="2" id="KW-0328">Glycosyltransferase</keyword>
<accession>A0A1G5AN36</accession>
<dbReference type="SUPFAM" id="SSF53756">
    <property type="entry name" value="UDP-Glycosyltransferase/glycogen phosphorylase"/>
    <property type="match status" value="1"/>
</dbReference>
<dbReference type="Pfam" id="PF13579">
    <property type="entry name" value="Glyco_trans_4_4"/>
    <property type="match status" value="1"/>
</dbReference>
<dbReference type="InterPro" id="IPR028098">
    <property type="entry name" value="Glyco_trans_4-like_N"/>
</dbReference>
<protein>
    <submittedName>
        <fullName evidence="5">Glycosyltransferase involved in cell wall bisynthesis</fullName>
    </submittedName>
</protein>
<proteinExistence type="inferred from homology"/>
<dbReference type="Proteomes" id="UP000183104">
    <property type="component" value="Unassembled WGS sequence"/>
</dbReference>